<organism evidence="5">
    <name type="scientific">Sesamum latifolium</name>
    <dbReference type="NCBI Taxonomy" id="2727402"/>
    <lineage>
        <taxon>Eukaryota</taxon>
        <taxon>Viridiplantae</taxon>
        <taxon>Streptophyta</taxon>
        <taxon>Embryophyta</taxon>
        <taxon>Tracheophyta</taxon>
        <taxon>Spermatophyta</taxon>
        <taxon>Magnoliopsida</taxon>
        <taxon>eudicotyledons</taxon>
        <taxon>Gunneridae</taxon>
        <taxon>Pentapetalae</taxon>
        <taxon>asterids</taxon>
        <taxon>lamiids</taxon>
        <taxon>Lamiales</taxon>
        <taxon>Pedaliaceae</taxon>
        <taxon>Sesamum</taxon>
    </lineage>
</organism>
<feature type="region of interest" description="Disordered" evidence="2">
    <location>
        <begin position="54"/>
        <end position="74"/>
    </location>
</feature>
<accession>A0AAW2T8W4</accession>
<comment type="caution">
    <text evidence="5">The sequence shown here is derived from an EMBL/GenBank/DDBJ whole genome shotgun (WGS) entry which is preliminary data.</text>
</comment>
<reference evidence="5" key="2">
    <citation type="journal article" date="2024" name="Plant">
        <title>Genomic evolution and insights into agronomic trait innovations of Sesamum species.</title>
        <authorList>
            <person name="Miao H."/>
            <person name="Wang L."/>
            <person name="Qu L."/>
            <person name="Liu H."/>
            <person name="Sun Y."/>
            <person name="Le M."/>
            <person name="Wang Q."/>
            <person name="Wei S."/>
            <person name="Zheng Y."/>
            <person name="Lin W."/>
            <person name="Duan Y."/>
            <person name="Cao H."/>
            <person name="Xiong S."/>
            <person name="Wang X."/>
            <person name="Wei L."/>
            <person name="Li C."/>
            <person name="Ma Q."/>
            <person name="Ju M."/>
            <person name="Zhao R."/>
            <person name="Li G."/>
            <person name="Mu C."/>
            <person name="Tian Q."/>
            <person name="Mei H."/>
            <person name="Zhang T."/>
            <person name="Gao T."/>
            <person name="Zhang H."/>
        </authorList>
    </citation>
    <scope>NUCLEOTIDE SEQUENCE</scope>
    <source>
        <strain evidence="5">KEN1</strain>
    </source>
</reference>
<feature type="chain" id="PRO_5043665920" description="Prolamin-like domain-containing protein" evidence="3">
    <location>
        <begin position="19"/>
        <end position="186"/>
    </location>
</feature>
<proteinExistence type="predicted"/>
<dbReference type="InterPro" id="IPR008502">
    <property type="entry name" value="Prolamin-like"/>
</dbReference>
<feature type="domain" description="Prolamin-like" evidence="4">
    <location>
        <begin position="98"/>
        <end position="171"/>
    </location>
</feature>
<gene>
    <name evidence="5" type="ORF">Slati_4133200</name>
</gene>
<evidence type="ECO:0000259" key="4">
    <source>
        <dbReference type="Pfam" id="PF05617"/>
    </source>
</evidence>
<dbReference type="InterPro" id="IPR040220">
    <property type="entry name" value="DD11"/>
</dbReference>
<evidence type="ECO:0000313" key="5">
    <source>
        <dbReference type="EMBL" id="KAL0401033.1"/>
    </source>
</evidence>
<keyword evidence="1 3" id="KW-0732">Signal</keyword>
<dbReference type="PANTHER" id="PTHR31207:SF35">
    <property type="entry name" value="PROLAMIN-LIKE DOMAIN-CONTAINING PROTEIN"/>
    <property type="match status" value="1"/>
</dbReference>
<dbReference type="Pfam" id="PF05617">
    <property type="entry name" value="Prolamin_like"/>
    <property type="match status" value="1"/>
</dbReference>
<dbReference type="EMBL" id="JACGWN010000015">
    <property type="protein sequence ID" value="KAL0401033.1"/>
    <property type="molecule type" value="Genomic_DNA"/>
</dbReference>
<protein>
    <recommendedName>
        <fullName evidence="4">Prolamin-like domain-containing protein</fullName>
    </recommendedName>
</protein>
<evidence type="ECO:0000256" key="3">
    <source>
        <dbReference type="SAM" id="SignalP"/>
    </source>
</evidence>
<name>A0AAW2T8W4_9LAMI</name>
<evidence type="ECO:0000256" key="1">
    <source>
        <dbReference type="ARBA" id="ARBA00022729"/>
    </source>
</evidence>
<reference evidence="5" key="1">
    <citation type="submission" date="2020-06" db="EMBL/GenBank/DDBJ databases">
        <authorList>
            <person name="Li T."/>
            <person name="Hu X."/>
            <person name="Zhang T."/>
            <person name="Song X."/>
            <person name="Zhang H."/>
            <person name="Dai N."/>
            <person name="Sheng W."/>
            <person name="Hou X."/>
            <person name="Wei L."/>
        </authorList>
    </citation>
    <scope>NUCLEOTIDE SEQUENCE</scope>
    <source>
        <strain evidence="5">KEN1</strain>
        <tissue evidence="5">Leaf</tissue>
    </source>
</reference>
<evidence type="ECO:0000256" key="2">
    <source>
        <dbReference type="SAM" id="MobiDB-lite"/>
    </source>
</evidence>
<dbReference type="AlphaFoldDB" id="A0AAW2T8W4"/>
<dbReference type="PANTHER" id="PTHR31207">
    <property type="entry name" value="ECA1 GAMETOGENESIS FAMILY PROTEIN (DUF784)-RELATED-RELATED"/>
    <property type="match status" value="1"/>
</dbReference>
<sequence length="186" mass="20056">MARLSIVCALAAFAVALAAFSAQALKTNKFHVSAAPFPRIHFVNRHFPPSTIRKKHAGHHTVSLPGGRKNTPQAAAPSPVVYQDYGLPPEPFQGFYSCLEKLTEKCGVEISRGIFVGTGRVISRRCCGELVGLGQSCHKGLVKTALASPELAKLDKKKIQARDLEIWSNCVLITNLKGKSSSPILP</sequence>
<feature type="signal peptide" evidence="3">
    <location>
        <begin position="1"/>
        <end position="18"/>
    </location>
</feature>